<dbReference type="Proteomes" id="UP001239111">
    <property type="component" value="Chromosome 4"/>
</dbReference>
<sequence length="1721" mass="196991">MDSGQESVDDVYGLVSRLCESIYKENRSQEQSLYRHPEEPADEQQSHLRRLKARAYEILLNKDGRYGDDMIQDPIVELLKYVYVLKIGAGKLSQAEELQKYLDEFIDDGLEQDSAVFSTLVFLNSLKSLESQDDESLDIFHYGKPHPQLPEMPHDERSVPPFQIYPIESFSLPNKFESTLNQDHSNTVKYTVAEPGSKLTLLGRLTSSFDTTKRTISNYSNTACLSSSLLKLPRCPTDFNGMESTPSSYFVPQIQDVERIEDQLQSIREGIVTEPESPWQSHDPVELFANRNLITRNNQTEICEIEDDDPGLGIADLDEIWENMDKYSPPPSHRTWETLGSIDPPKEPPFISESVEATLHVLNVVQDADLYKISSSHESLEIHGKKFLNNVKLLLLGVGSDSFHFIPSSGFSLKKDIVIHGISSGTLENLCYEVARWGTCFKNLTDLIALDPLTGKLQMEGLIFKALCHSIKEFLLFYHAAILRIPIDENGQAGLLKYMSKVRPLGNLILKVAELCRCEDQRLTSLGEGIGILTHIYKEVTKVTEPNVALVFYSILKDCCEAYFGFLQQWIFEGRCVDIYEEFMIKVRPQYLRTRSHRFWTRGFSINQQCVPGFLSGLADTILQCGKAVSLLRICDPQNPLCRVSSSSQPPVKVCLSVGMLREQNQFYQDYTVKGIVEQGESVTLRSAIQEEKDNERKRAELVMAAQEETLLRLKREREEALREILYEKHKLLKQLREQAEEVAERKEKAKDAELLADKLLLEKIQRHEEEIQNIERIEKENTIKYYNELAVDAKKRRTHADWRIKRMNLFDERVMSISNFRREFVNTPDDSKATLISSTQIGSSDVDGREQNPREEESNVRIDSAGISEVKKLEEREKISGEKPDVMTENSELYEVTPVRRKTEENIIEDENENPTCSNSNIAHKIVANQNVNLLDKQNQNLIVASENIGNTNTESQISTRAVRPAVLDIASVTTQRTTSEDEKIDNLRADLEKTNINLPNSGVKELTAAQRNRLKVLEQEFGFTPNNNETLSILTTKEISDTQSNQTEIQMNRLRNTQHLTHLNWNNVESNDPVENESLSILTTREISDTQSNQTEIQTNRLRNTQHLTHLNWKNVESNDHLENELLCKEISVTQSNQTEIQTNRLRNTQHLTHLNWSDIESDEPAEKLDNLDAEQTEIQINRLRNTQHLTDFNYNVPEVRVTSENLTLTDAQVNRNRIMAHTYNQPEDIVNRGPASENLSERQVNKNRNMAHNTQQYDFDLPKISEPENAIVETPMSTATDYFTASNQSTSPQMQSCANTPFSEITNHSDTMFAKSSDGGRSMDELASQDKSCSGRAGYFQDTPAFPHFMGLGSLPSSPTPERNARLTIADVEMIDTTSLQVYLEKSVVIPLTAQSRLVNNALIKYLLNEHKMLSHLHSLRSFFFLLNGEFAKTLTQSLFTRLYEALAPADLFNSSTLSNFLEKALVSSLSSTYANSELLSLSATEVPPCLQTSNPEILSCLSLDYKISWPLNIIFSDVVMQQYSKVFKFLLMVSRVFWVLQQDFHILKVARTTSVSKHHHKLQLYQHSMMQFMNALHTYLTCSVLHASWTEFEKDLENATTLDEVYDTHVRYIKKILSRCMLNVRGEGMRTCLCNIFRVVLKFHNRIRACDWSGTVYTRHANPNYENLERMYVTFCEQRAYLAHVAEKLARSGYQPHLMQFLLALNINHRYDLIQRK</sequence>
<organism evidence="1 2">
    <name type="scientific">Eretmocerus hayati</name>
    <dbReference type="NCBI Taxonomy" id="131215"/>
    <lineage>
        <taxon>Eukaryota</taxon>
        <taxon>Metazoa</taxon>
        <taxon>Ecdysozoa</taxon>
        <taxon>Arthropoda</taxon>
        <taxon>Hexapoda</taxon>
        <taxon>Insecta</taxon>
        <taxon>Pterygota</taxon>
        <taxon>Neoptera</taxon>
        <taxon>Endopterygota</taxon>
        <taxon>Hymenoptera</taxon>
        <taxon>Apocrita</taxon>
        <taxon>Proctotrupomorpha</taxon>
        <taxon>Chalcidoidea</taxon>
        <taxon>Aphelinidae</taxon>
        <taxon>Aphelininae</taxon>
        <taxon>Eretmocerus</taxon>
    </lineage>
</organism>
<keyword evidence="2" id="KW-1185">Reference proteome</keyword>
<protein>
    <submittedName>
        <fullName evidence="1">Uncharacterized protein</fullName>
    </submittedName>
</protein>
<name>A0ACC2N0D2_9HYME</name>
<accession>A0ACC2N0D2</accession>
<comment type="caution">
    <text evidence="1">The sequence shown here is derived from an EMBL/GenBank/DDBJ whole genome shotgun (WGS) entry which is preliminary data.</text>
</comment>
<dbReference type="EMBL" id="CM056744">
    <property type="protein sequence ID" value="KAJ8664580.1"/>
    <property type="molecule type" value="Genomic_DNA"/>
</dbReference>
<evidence type="ECO:0000313" key="2">
    <source>
        <dbReference type="Proteomes" id="UP001239111"/>
    </source>
</evidence>
<proteinExistence type="predicted"/>
<evidence type="ECO:0000313" key="1">
    <source>
        <dbReference type="EMBL" id="KAJ8664580.1"/>
    </source>
</evidence>
<gene>
    <name evidence="1" type="ORF">QAD02_006242</name>
</gene>
<reference evidence="1" key="1">
    <citation type="submission" date="2023-04" db="EMBL/GenBank/DDBJ databases">
        <title>A chromosome-level genome assembly of the parasitoid wasp Eretmocerus hayati.</title>
        <authorList>
            <person name="Zhong Y."/>
            <person name="Liu S."/>
            <person name="Liu Y."/>
        </authorList>
    </citation>
    <scope>NUCLEOTIDE SEQUENCE</scope>
    <source>
        <strain evidence="1">ZJU_SS_LIU_2023</strain>
    </source>
</reference>